<dbReference type="PROSITE" id="PS51201">
    <property type="entry name" value="RCK_N"/>
    <property type="match status" value="2"/>
</dbReference>
<dbReference type="SUPFAM" id="SSF51735">
    <property type="entry name" value="NAD(P)-binding Rossmann-fold domains"/>
    <property type="match status" value="2"/>
</dbReference>
<dbReference type="OrthoDB" id="9775180at2"/>
<reference evidence="10" key="1">
    <citation type="submission" date="2018-06" db="EMBL/GenBank/DDBJ databases">
        <title>Description of Blautia argi sp. nov., a new anaerobic isolated from dog feces.</title>
        <authorList>
            <person name="Chang Y.-H."/>
            <person name="Paek J."/>
            <person name="Shin Y."/>
        </authorList>
    </citation>
    <scope>NUCLEOTIDE SEQUENCE [LARGE SCALE GENOMIC DNA]</scope>
    <source>
        <strain evidence="10">KCTC 15426</strain>
    </source>
</reference>
<organism evidence="9 10">
    <name type="scientific">Blautia argi</name>
    <dbReference type="NCBI Taxonomy" id="1912897"/>
    <lineage>
        <taxon>Bacteria</taxon>
        <taxon>Bacillati</taxon>
        <taxon>Bacillota</taxon>
        <taxon>Clostridia</taxon>
        <taxon>Lachnospirales</taxon>
        <taxon>Lachnospiraceae</taxon>
        <taxon>Blautia</taxon>
    </lineage>
</organism>
<keyword evidence="10" id="KW-1185">Reference proteome</keyword>
<keyword evidence="5" id="KW-0520">NAD</keyword>
<dbReference type="PRINTS" id="PR00335">
    <property type="entry name" value="KUPTAKETRKA"/>
</dbReference>
<keyword evidence="3" id="KW-0633">Potassium transport</keyword>
<evidence type="ECO:0000256" key="1">
    <source>
        <dbReference type="ARBA" id="ARBA00017378"/>
    </source>
</evidence>
<keyword evidence="6" id="KW-0406">Ion transport</keyword>
<feature type="domain" description="RCK N-terminal" evidence="7">
    <location>
        <begin position="228"/>
        <end position="356"/>
    </location>
</feature>
<protein>
    <recommendedName>
        <fullName evidence="1">Trk system potassium uptake protein TrkA</fullName>
    </recommendedName>
</protein>
<feature type="domain" description="RCK C-terminal" evidence="8">
    <location>
        <begin position="140"/>
        <end position="224"/>
    </location>
</feature>
<dbReference type="RefSeq" id="WP_111918315.1">
    <property type="nucleotide sequence ID" value="NZ_CAUWHR010000018.1"/>
</dbReference>
<evidence type="ECO:0000256" key="5">
    <source>
        <dbReference type="ARBA" id="ARBA00023027"/>
    </source>
</evidence>
<dbReference type="InterPro" id="IPR036721">
    <property type="entry name" value="RCK_C_sf"/>
</dbReference>
<dbReference type="NCBIfam" id="NF007041">
    <property type="entry name" value="PRK09496.3-4"/>
    <property type="match status" value="1"/>
</dbReference>
<evidence type="ECO:0000256" key="4">
    <source>
        <dbReference type="ARBA" id="ARBA00022958"/>
    </source>
</evidence>
<dbReference type="InterPro" id="IPR006036">
    <property type="entry name" value="K_uptake_TrkA"/>
</dbReference>
<dbReference type="GO" id="GO:0015079">
    <property type="term" value="F:potassium ion transmembrane transporter activity"/>
    <property type="evidence" value="ECO:0007669"/>
    <property type="project" value="InterPro"/>
</dbReference>
<dbReference type="InterPro" id="IPR006037">
    <property type="entry name" value="RCK_C"/>
</dbReference>
<dbReference type="Pfam" id="PF02254">
    <property type="entry name" value="TrkA_N"/>
    <property type="match status" value="2"/>
</dbReference>
<dbReference type="GO" id="GO:0005886">
    <property type="term" value="C:plasma membrane"/>
    <property type="evidence" value="ECO:0007669"/>
    <property type="project" value="InterPro"/>
</dbReference>
<evidence type="ECO:0000256" key="3">
    <source>
        <dbReference type="ARBA" id="ARBA00022538"/>
    </source>
</evidence>
<evidence type="ECO:0000259" key="8">
    <source>
        <dbReference type="PROSITE" id="PS51202"/>
    </source>
</evidence>
<dbReference type="PROSITE" id="PS51202">
    <property type="entry name" value="RCK_C"/>
    <property type="match status" value="2"/>
</dbReference>
<feature type="domain" description="RCK C-terminal" evidence="8">
    <location>
        <begin position="371"/>
        <end position="452"/>
    </location>
</feature>
<proteinExistence type="predicted"/>
<evidence type="ECO:0000259" key="7">
    <source>
        <dbReference type="PROSITE" id="PS51201"/>
    </source>
</evidence>
<dbReference type="Proteomes" id="UP000250003">
    <property type="component" value="Chromosome"/>
</dbReference>
<dbReference type="NCBIfam" id="NF007039">
    <property type="entry name" value="PRK09496.3-2"/>
    <property type="match status" value="1"/>
</dbReference>
<keyword evidence="2" id="KW-0813">Transport</keyword>
<dbReference type="KEGG" id="blau:DQQ01_03045"/>
<dbReference type="NCBIfam" id="NF007032">
    <property type="entry name" value="PRK09496.1-4"/>
    <property type="match status" value="1"/>
</dbReference>
<dbReference type="AlphaFoldDB" id="A0A2Z4U8D8"/>
<dbReference type="Gene3D" id="3.40.50.720">
    <property type="entry name" value="NAD(P)-binding Rossmann-like Domain"/>
    <property type="match status" value="2"/>
</dbReference>
<name>A0A2Z4U8D8_9FIRM</name>
<feature type="domain" description="RCK N-terminal" evidence="7">
    <location>
        <begin position="1"/>
        <end position="120"/>
    </location>
</feature>
<dbReference type="InterPro" id="IPR036291">
    <property type="entry name" value="NAD(P)-bd_dom_sf"/>
</dbReference>
<dbReference type="SUPFAM" id="SSF116726">
    <property type="entry name" value="TrkA C-terminal domain-like"/>
    <property type="match status" value="2"/>
</dbReference>
<dbReference type="InterPro" id="IPR003148">
    <property type="entry name" value="RCK_N"/>
</dbReference>
<evidence type="ECO:0000313" key="10">
    <source>
        <dbReference type="Proteomes" id="UP000250003"/>
    </source>
</evidence>
<evidence type="ECO:0000313" key="9">
    <source>
        <dbReference type="EMBL" id="AWY97301.1"/>
    </source>
</evidence>
<keyword evidence="4" id="KW-0630">Potassium</keyword>
<evidence type="ECO:0000256" key="2">
    <source>
        <dbReference type="ARBA" id="ARBA00022448"/>
    </source>
</evidence>
<dbReference type="EMBL" id="CP030280">
    <property type="protein sequence ID" value="AWY97301.1"/>
    <property type="molecule type" value="Genomic_DNA"/>
</dbReference>
<dbReference type="PANTHER" id="PTHR43833:SF5">
    <property type="entry name" value="TRK SYSTEM POTASSIUM UPTAKE PROTEIN TRKA"/>
    <property type="match status" value="1"/>
</dbReference>
<dbReference type="NCBIfam" id="NF007033">
    <property type="entry name" value="PRK09496.1-5"/>
    <property type="match status" value="1"/>
</dbReference>
<dbReference type="NCBIfam" id="NF007031">
    <property type="entry name" value="PRK09496.1-2"/>
    <property type="match status" value="1"/>
</dbReference>
<dbReference type="PANTHER" id="PTHR43833">
    <property type="entry name" value="POTASSIUM CHANNEL PROTEIN 2-RELATED-RELATED"/>
    <property type="match status" value="1"/>
</dbReference>
<accession>A0A2Z4U8D8</accession>
<dbReference type="InterPro" id="IPR050721">
    <property type="entry name" value="Trk_Ktr_HKT_K-transport"/>
</dbReference>
<evidence type="ECO:0000256" key="6">
    <source>
        <dbReference type="ARBA" id="ARBA00023065"/>
    </source>
</evidence>
<sequence length="452" mass="49807">MKIIIVGCGKIGSTLAAQLSYEQHELVVIDTNPIKIQQLSEMIDVMGITGNGSSVNVLSEAGIEEADMLIAVTGSDELNLLCCVIAKKVSKCQTIARVRNPIYNKERNFIRKSLGISMIINPEYSAAMEISRLLRFPSAIKLDTFAKGRVELLKFKLLPEFHLSGLSIMEMVNKTRCSILVCGVERNNEVFIPSGNFVLQNGDRISIVASPKNSAAFFKKIGVHTHQVKNALIVGGGTLGYYLATLLSELKIDVRIVEAKRSRCEELSQLLPETTIICGDGTDKKLLMEEGLTQTEAFVTLTNMDEENILLSLFAKKNSSAKLITKVTRIAFDDIVEELDLGSVIYPKNITADYILRYVRAMENSLSSNVETLYHILDGHAEALEFAVKENSCITDVPLSQLNLRDNLLIACINRNGSILIPNGQDRIQVGDTVIVVTTTEGLNDLKDILKK</sequence>
<dbReference type="Pfam" id="PF02080">
    <property type="entry name" value="TrkA_C"/>
    <property type="match status" value="2"/>
</dbReference>
<dbReference type="Gene3D" id="3.30.70.1450">
    <property type="entry name" value="Regulator of K+ conductance, C-terminal domain"/>
    <property type="match status" value="2"/>
</dbReference>
<gene>
    <name evidence="9" type="ORF">DQQ01_03045</name>
</gene>